<proteinExistence type="predicted"/>
<evidence type="ECO:0000313" key="3">
    <source>
        <dbReference type="RefSeq" id="XP_039142132.1"/>
    </source>
</evidence>
<dbReference type="PANTHER" id="PTHR33107:SF5">
    <property type="entry name" value="KUNITZ TRYPSIN INHIBITOR 5"/>
    <property type="match status" value="1"/>
</dbReference>
<organism evidence="2 3">
    <name type="scientific">Dioscorea cayennensis subsp. rotundata</name>
    <name type="common">White Guinea yam</name>
    <name type="synonym">Dioscorea rotundata</name>
    <dbReference type="NCBI Taxonomy" id="55577"/>
    <lineage>
        <taxon>Eukaryota</taxon>
        <taxon>Viridiplantae</taxon>
        <taxon>Streptophyta</taxon>
        <taxon>Embryophyta</taxon>
        <taxon>Tracheophyta</taxon>
        <taxon>Spermatophyta</taxon>
        <taxon>Magnoliopsida</taxon>
        <taxon>Liliopsida</taxon>
        <taxon>Dioscoreales</taxon>
        <taxon>Dioscoreaceae</taxon>
        <taxon>Dioscorea</taxon>
    </lineage>
</organism>
<dbReference type="InterPro" id="IPR056368">
    <property type="entry name" value="KTI1"/>
</dbReference>
<sequence>METVRLLLAIAEQRRWPVYQFGIKSTFLNGEIYEEVYVEQPLGYEKEEEENKTLIPSNTNMKFLLLSVILSIITVATAHDYNVCDTDGNPLVPGVQYYIVPGITDDAGGLTLESNNGSCPLNVAQSPNNGDLGLPVIFTIANPHKDLIGLGDNIYISFSTSMCAESTGWRITGPDEVSNRYHVSTSKYTGNPLQGTVDNWFRIEQYMNVYRLGFCPNECHDQCGVPQCGVLSVEVVECHRWLVLTGSNESCFPVQFKRA</sequence>
<dbReference type="PRINTS" id="PR00291">
    <property type="entry name" value="KUNITZINHBTR"/>
</dbReference>
<dbReference type="PROSITE" id="PS00283">
    <property type="entry name" value="SOYBEAN_KUNITZ"/>
    <property type="match status" value="1"/>
</dbReference>
<dbReference type="Proteomes" id="UP001515500">
    <property type="component" value="Chromosome 2"/>
</dbReference>
<feature type="domain" description="Reverse transcriptase Ty1/copia-type" evidence="1">
    <location>
        <begin position="2"/>
        <end position="53"/>
    </location>
</feature>
<dbReference type="SUPFAM" id="SSF50386">
    <property type="entry name" value="STI-like"/>
    <property type="match status" value="1"/>
</dbReference>
<dbReference type="AlphaFoldDB" id="A0AB40CPX0"/>
<dbReference type="GeneID" id="120279290"/>
<dbReference type="SMART" id="SM00452">
    <property type="entry name" value="STI"/>
    <property type="match status" value="1"/>
</dbReference>
<dbReference type="CDD" id="cd00178">
    <property type="entry name" value="beta-trefoil_STI"/>
    <property type="match status" value="1"/>
</dbReference>
<dbReference type="RefSeq" id="XP_039142132.1">
    <property type="nucleotide sequence ID" value="XM_039286198.1"/>
</dbReference>
<reference evidence="3" key="1">
    <citation type="submission" date="2025-08" db="UniProtKB">
        <authorList>
            <consortium name="RefSeq"/>
        </authorList>
    </citation>
    <scope>IDENTIFICATION</scope>
</reference>
<protein>
    <submittedName>
        <fullName evidence="3">Kunitz trypsin inhibitor 5-like</fullName>
    </submittedName>
</protein>
<keyword evidence="2" id="KW-1185">Reference proteome</keyword>
<dbReference type="PANTHER" id="PTHR33107">
    <property type="entry name" value="KUNITZ TRYPSIN INHIBITOR 2"/>
    <property type="match status" value="1"/>
</dbReference>
<dbReference type="InterPro" id="IPR002160">
    <property type="entry name" value="Prot_inh_Kunz-lg"/>
</dbReference>
<dbReference type="Pfam" id="PF00197">
    <property type="entry name" value="Kunitz_legume"/>
    <property type="match status" value="1"/>
</dbReference>
<gene>
    <name evidence="3" type="primary">LOC120279290</name>
</gene>
<evidence type="ECO:0000259" key="1">
    <source>
        <dbReference type="Pfam" id="PF07727"/>
    </source>
</evidence>
<dbReference type="Gene3D" id="2.80.10.50">
    <property type="match status" value="1"/>
</dbReference>
<name>A0AB40CPX0_DIOCR</name>
<dbReference type="InterPro" id="IPR013103">
    <property type="entry name" value="RVT_2"/>
</dbReference>
<accession>A0AB40CPX0</accession>
<dbReference type="GO" id="GO:0004866">
    <property type="term" value="F:endopeptidase inhibitor activity"/>
    <property type="evidence" value="ECO:0007669"/>
    <property type="project" value="InterPro"/>
</dbReference>
<dbReference type="InterPro" id="IPR011065">
    <property type="entry name" value="Kunitz_inhibitor_STI-like_sf"/>
</dbReference>
<dbReference type="Pfam" id="PF07727">
    <property type="entry name" value="RVT_2"/>
    <property type="match status" value="1"/>
</dbReference>
<evidence type="ECO:0000313" key="2">
    <source>
        <dbReference type="Proteomes" id="UP001515500"/>
    </source>
</evidence>